<dbReference type="EMBL" id="JAGTUF010000036">
    <property type="protein sequence ID" value="MBR9973864.1"/>
    <property type="molecule type" value="Genomic_DNA"/>
</dbReference>
<dbReference type="InterPro" id="IPR036890">
    <property type="entry name" value="HATPase_C_sf"/>
</dbReference>
<dbReference type="Pfam" id="PF00512">
    <property type="entry name" value="HisKA"/>
    <property type="match status" value="1"/>
</dbReference>
<keyword evidence="10" id="KW-0902">Two-component regulatory system</keyword>
<evidence type="ECO:0000256" key="3">
    <source>
        <dbReference type="ARBA" id="ARBA00006434"/>
    </source>
</evidence>
<protein>
    <recommendedName>
        <fullName evidence="4">histidine kinase</fullName>
        <ecNumber evidence="4">2.7.13.3</ecNumber>
    </recommendedName>
</protein>
<organism evidence="16 17">
    <name type="scientific">Magnetospirillum sulfuroxidans</name>
    <dbReference type="NCBI Taxonomy" id="611300"/>
    <lineage>
        <taxon>Bacteria</taxon>
        <taxon>Pseudomonadati</taxon>
        <taxon>Pseudomonadota</taxon>
        <taxon>Alphaproteobacteria</taxon>
        <taxon>Rhodospirillales</taxon>
        <taxon>Rhodospirillaceae</taxon>
        <taxon>Magnetospirillum</taxon>
    </lineage>
</organism>
<proteinExistence type="inferred from homology"/>
<evidence type="ECO:0000256" key="2">
    <source>
        <dbReference type="ARBA" id="ARBA00004141"/>
    </source>
</evidence>
<name>A0ABS5IHN9_9PROT</name>
<feature type="region of interest" description="Disordered" evidence="13">
    <location>
        <begin position="895"/>
        <end position="916"/>
    </location>
</feature>
<keyword evidence="11 14" id="KW-0472">Membrane</keyword>
<feature type="transmembrane region" description="Helical" evidence="14">
    <location>
        <begin position="115"/>
        <end position="134"/>
    </location>
</feature>
<feature type="transmembrane region" description="Helical" evidence="14">
    <location>
        <begin position="384"/>
        <end position="407"/>
    </location>
</feature>
<feature type="transmembrane region" description="Helical" evidence="14">
    <location>
        <begin position="241"/>
        <end position="265"/>
    </location>
</feature>
<evidence type="ECO:0000256" key="9">
    <source>
        <dbReference type="ARBA" id="ARBA00022989"/>
    </source>
</evidence>
<evidence type="ECO:0000313" key="17">
    <source>
        <dbReference type="Proteomes" id="UP000680714"/>
    </source>
</evidence>
<dbReference type="PROSITE" id="PS50283">
    <property type="entry name" value="NA_SOLUT_SYMP_3"/>
    <property type="match status" value="1"/>
</dbReference>
<dbReference type="SUPFAM" id="SSF47384">
    <property type="entry name" value="Homodimeric domain of signal transducing histidine kinase"/>
    <property type="match status" value="1"/>
</dbReference>
<keyword evidence="9 14" id="KW-1133">Transmembrane helix</keyword>
<evidence type="ECO:0000256" key="11">
    <source>
        <dbReference type="ARBA" id="ARBA00023136"/>
    </source>
</evidence>
<dbReference type="InterPro" id="IPR001734">
    <property type="entry name" value="Na/solute_symporter"/>
</dbReference>
<reference evidence="16 17" key="1">
    <citation type="submission" date="2021-04" db="EMBL/GenBank/DDBJ databases">
        <title>Magnetospirillum sulfuroxidans sp. nov., a facultative chemolithoautotrophic sulfur-oxidizing alphaproteobacterium isolated from freshwater sediment and proposals for Paramagetospirillum gen. nov., and Magnetospirillaceae fam. nov.</title>
        <authorList>
            <person name="Koziaeva V."/>
            <person name="Geelhoed J.S."/>
            <person name="Sorokin D.Y."/>
            <person name="Grouzdev D.S."/>
        </authorList>
    </citation>
    <scope>NUCLEOTIDE SEQUENCE [LARGE SCALE GENOMIC DNA]</scope>
    <source>
        <strain evidence="16 17">J10</strain>
    </source>
</reference>
<dbReference type="Gene3D" id="3.30.565.10">
    <property type="entry name" value="Histidine kinase-like ATPase, C-terminal domain"/>
    <property type="match status" value="1"/>
</dbReference>
<dbReference type="PANTHER" id="PTHR43711:SF30">
    <property type="entry name" value="HISTIDINE KINASE"/>
    <property type="match status" value="1"/>
</dbReference>
<keyword evidence="5" id="KW-0597">Phosphoprotein</keyword>
<comment type="subcellular location">
    <subcellularLocation>
        <location evidence="2">Membrane</location>
        <topology evidence="2">Multi-pass membrane protein</topology>
    </subcellularLocation>
</comment>
<keyword evidence="17" id="KW-1185">Reference proteome</keyword>
<dbReference type="InterPro" id="IPR036097">
    <property type="entry name" value="HisK_dim/P_sf"/>
</dbReference>
<keyword evidence="12" id="KW-0175">Coiled coil</keyword>
<evidence type="ECO:0000256" key="7">
    <source>
        <dbReference type="ARBA" id="ARBA00022692"/>
    </source>
</evidence>
<evidence type="ECO:0000256" key="5">
    <source>
        <dbReference type="ARBA" id="ARBA00022553"/>
    </source>
</evidence>
<dbReference type="Proteomes" id="UP000680714">
    <property type="component" value="Unassembled WGS sequence"/>
</dbReference>
<evidence type="ECO:0000256" key="4">
    <source>
        <dbReference type="ARBA" id="ARBA00012438"/>
    </source>
</evidence>
<feature type="transmembrane region" description="Helical" evidence="14">
    <location>
        <begin position="68"/>
        <end position="88"/>
    </location>
</feature>
<dbReference type="EC" id="2.7.13.3" evidence="4"/>
<evidence type="ECO:0000256" key="8">
    <source>
        <dbReference type="ARBA" id="ARBA00022777"/>
    </source>
</evidence>
<keyword evidence="8 16" id="KW-0418">Kinase</keyword>
<feature type="transmembrane region" description="Helical" evidence="14">
    <location>
        <begin position="447"/>
        <end position="469"/>
    </location>
</feature>
<comment type="similarity">
    <text evidence="3">Belongs to the sodium:solute symporter (SSF) (TC 2.A.21) family.</text>
</comment>
<evidence type="ECO:0000256" key="13">
    <source>
        <dbReference type="SAM" id="MobiDB-lite"/>
    </source>
</evidence>
<dbReference type="CDD" id="cd00082">
    <property type="entry name" value="HisKA"/>
    <property type="match status" value="1"/>
</dbReference>
<dbReference type="Pfam" id="PF02518">
    <property type="entry name" value="HATPase_c"/>
    <property type="match status" value="1"/>
</dbReference>
<dbReference type="RefSeq" id="WP_211551985.1">
    <property type="nucleotide sequence ID" value="NZ_JAGTUF010000036.1"/>
</dbReference>
<dbReference type="PRINTS" id="PR00344">
    <property type="entry name" value="BCTRLSENSOR"/>
</dbReference>
<feature type="transmembrane region" description="Helical" evidence="14">
    <location>
        <begin position="154"/>
        <end position="181"/>
    </location>
</feature>
<dbReference type="PROSITE" id="PS50109">
    <property type="entry name" value="HIS_KIN"/>
    <property type="match status" value="1"/>
</dbReference>
<evidence type="ECO:0000256" key="10">
    <source>
        <dbReference type="ARBA" id="ARBA00023012"/>
    </source>
</evidence>
<dbReference type="InterPro" id="IPR004358">
    <property type="entry name" value="Sig_transdc_His_kin-like_C"/>
</dbReference>
<feature type="transmembrane region" description="Helical" evidence="14">
    <location>
        <begin position="286"/>
        <end position="311"/>
    </location>
</feature>
<evidence type="ECO:0000313" key="16">
    <source>
        <dbReference type="EMBL" id="MBR9973864.1"/>
    </source>
</evidence>
<feature type="transmembrane region" description="Helical" evidence="14">
    <location>
        <begin position="6"/>
        <end position="24"/>
    </location>
</feature>
<dbReference type="PANTHER" id="PTHR43711">
    <property type="entry name" value="TWO-COMPONENT HISTIDINE KINASE"/>
    <property type="match status" value="1"/>
</dbReference>
<dbReference type="InterPro" id="IPR038377">
    <property type="entry name" value="Na/Glc_symporter_sf"/>
</dbReference>
<dbReference type="GO" id="GO:0016301">
    <property type="term" value="F:kinase activity"/>
    <property type="evidence" value="ECO:0007669"/>
    <property type="project" value="UniProtKB-KW"/>
</dbReference>
<gene>
    <name evidence="16" type="ORF">KEC16_19230</name>
</gene>
<feature type="transmembrane region" description="Helical" evidence="14">
    <location>
        <begin position="331"/>
        <end position="363"/>
    </location>
</feature>
<dbReference type="CDD" id="cd10322">
    <property type="entry name" value="SLC5sbd"/>
    <property type="match status" value="1"/>
</dbReference>
<feature type="domain" description="Histidine kinase" evidence="15">
    <location>
        <begin position="681"/>
        <end position="900"/>
    </location>
</feature>
<dbReference type="Gene3D" id="1.20.1730.10">
    <property type="entry name" value="Sodium/glucose cotransporter"/>
    <property type="match status" value="1"/>
</dbReference>
<comment type="caution">
    <text evidence="16">The sequence shown here is derived from an EMBL/GenBank/DDBJ whole genome shotgun (WGS) entry which is preliminary data.</text>
</comment>
<dbReference type="Gene3D" id="1.10.287.130">
    <property type="match status" value="1"/>
</dbReference>
<feature type="transmembrane region" description="Helical" evidence="14">
    <location>
        <begin position="36"/>
        <end position="56"/>
    </location>
</feature>
<evidence type="ECO:0000259" key="15">
    <source>
        <dbReference type="PROSITE" id="PS50109"/>
    </source>
</evidence>
<feature type="transmembrane region" description="Helical" evidence="14">
    <location>
        <begin position="413"/>
        <end position="440"/>
    </location>
</feature>
<dbReference type="SUPFAM" id="SSF55874">
    <property type="entry name" value="ATPase domain of HSP90 chaperone/DNA topoisomerase II/histidine kinase"/>
    <property type="match status" value="1"/>
</dbReference>
<accession>A0ABS5IHN9</accession>
<evidence type="ECO:0000256" key="14">
    <source>
        <dbReference type="SAM" id="Phobius"/>
    </source>
</evidence>
<dbReference type="InterPro" id="IPR050736">
    <property type="entry name" value="Sensor_HK_Regulatory"/>
</dbReference>
<dbReference type="SMART" id="SM00388">
    <property type="entry name" value="HisKA"/>
    <property type="match status" value="1"/>
</dbReference>
<feature type="transmembrane region" description="Helical" evidence="14">
    <location>
        <begin position="193"/>
        <end position="221"/>
    </location>
</feature>
<dbReference type="InterPro" id="IPR005467">
    <property type="entry name" value="His_kinase_dom"/>
</dbReference>
<sequence>MVSGSVVVAISIAYLLVLFAIAWIGDRRAAQGRSLIANPTTYALSIAVFCTSWTFFGSVGRAASGGLAFLPIYLGPTLVVALSGVVVAKMVHIGRTHRITSIADFISARYGKSPVLGGVVTVIAVLGVMPYISLQLKAVSTTLTALLDWPHVSAPISTIPILGDTVLLVALFLAAFAILFGTRHIDASEHHEGMVLAIAFESVVKLIAFLAVGIFVTYGLFDGFADIFVKAADNPDLRQLFTISGGGYGDWVALVILSMLAFTCLPRQFQVTVVENVDRRHVDKAVWLFPLYLLAINIFVLPIALAGRMVFAGQDISPDLYVLALPLTNGATGLAVLVFLGGLSAAASMVIVETIALSTMVCNDLVMPLLLRLRWLGLAQRADLSGLLLAIRRGTIAAVVLLGYAYVRLIGESYALATIGLVSFCAAAQFAPALIGGILWKGATEKGALAGLLAGFAVWIYTLLLPSFARSGWLPAEFAEQGLAGIELLKPYALFGLSGLEPVTHALIWSMLANVGAYVSVSLLTGHTAMERIQASLFVDALRPSGPHQGRSRFWRGTAAISELKALCVRFVGPDNAERAFSRWARRRGIDLDSLTEADSELVDMAETLLAGAIGAASARVMVASVSKGEIVGLDEVMEILDEASQVIAYSQRLEAATAELKAANGRLQELDRMKDDFISTVTHELRTPLTSIRSFSEILFDNPHLDESQRQEFLAIVIKESERLTRLINQVLDIAKMESGRMTWALSDCDPRQLIEDCIAATQSLFEERNVGLQTDLAPDLPPLRTDADKFMQVVINLLSNAVKFVEPAQGQVRLTLQAQNDGIRVTVADNGPGIPSNALEAVFDKFHQVGDTLTNKPKGTGLGLAISKTIVEHLGGRIWVDSRAGQGAAFSFDLPQQPPMAAIPQSLHGDQRTQ</sequence>
<evidence type="ECO:0000256" key="1">
    <source>
        <dbReference type="ARBA" id="ARBA00000085"/>
    </source>
</evidence>
<comment type="catalytic activity">
    <reaction evidence="1">
        <text>ATP + protein L-histidine = ADP + protein N-phospho-L-histidine.</text>
        <dbReference type="EC" id="2.7.13.3"/>
    </reaction>
</comment>
<evidence type="ECO:0000256" key="12">
    <source>
        <dbReference type="SAM" id="Coils"/>
    </source>
</evidence>
<keyword evidence="7 14" id="KW-0812">Transmembrane</keyword>
<feature type="coiled-coil region" evidence="12">
    <location>
        <begin position="647"/>
        <end position="674"/>
    </location>
</feature>
<dbReference type="InterPro" id="IPR003594">
    <property type="entry name" value="HATPase_dom"/>
</dbReference>
<evidence type="ECO:0000256" key="6">
    <source>
        <dbReference type="ARBA" id="ARBA00022679"/>
    </source>
</evidence>
<dbReference type="InterPro" id="IPR003661">
    <property type="entry name" value="HisK_dim/P_dom"/>
</dbReference>
<keyword evidence="6" id="KW-0808">Transferase</keyword>
<dbReference type="SMART" id="SM00387">
    <property type="entry name" value="HATPase_c"/>
    <property type="match status" value="1"/>
</dbReference>